<evidence type="ECO:0000313" key="1">
    <source>
        <dbReference type="EMBL" id="SFE70426.1"/>
    </source>
</evidence>
<name>A0A1I2CQ56_9BACT</name>
<dbReference type="NCBIfam" id="NF038262">
    <property type="entry name" value="SiaB_fam_kinase"/>
    <property type="match status" value="1"/>
</dbReference>
<sequence length="196" mass="22126">MLTSQFILEKGQFLNNLDIQAYYKQMQSSSIVMSYKGAASNDLLTSLLSIAQTKLAETESKSAIKKRVFSILVEILQNIYHHYEAVHGNSLHEDDAITFLLVKLDDTYTIITGNYVASKDVMMLKQRIDEVNSLTADELKEKYREQLNIGVVSPKGGAGLGIIDIARKSGNRLEYEFEEFDPHYSFFSLTVRISAN</sequence>
<dbReference type="STRING" id="1003.SAMN04488541_1005108"/>
<keyword evidence="2" id="KW-1185">Reference proteome</keyword>
<dbReference type="Proteomes" id="UP000199513">
    <property type="component" value="Unassembled WGS sequence"/>
</dbReference>
<dbReference type="AlphaFoldDB" id="A0A1I2CQ56"/>
<accession>A0A1I2CQ56</accession>
<proteinExistence type="predicted"/>
<organism evidence="1 2">
    <name type="scientific">Thermoflexibacter ruber</name>
    <dbReference type="NCBI Taxonomy" id="1003"/>
    <lineage>
        <taxon>Bacteria</taxon>
        <taxon>Pseudomonadati</taxon>
        <taxon>Bacteroidota</taxon>
        <taxon>Cytophagia</taxon>
        <taxon>Cytophagales</taxon>
        <taxon>Thermoflexibacteraceae</taxon>
        <taxon>Thermoflexibacter</taxon>
    </lineage>
</organism>
<dbReference type="InterPro" id="IPR046239">
    <property type="entry name" value="DUF6272"/>
</dbReference>
<dbReference type="Pfam" id="PF19788">
    <property type="entry name" value="DUF6272"/>
    <property type="match status" value="1"/>
</dbReference>
<dbReference type="EMBL" id="FONY01000005">
    <property type="protein sequence ID" value="SFE70426.1"/>
    <property type="molecule type" value="Genomic_DNA"/>
</dbReference>
<gene>
    <name evidence="1" type="ORF">SAMN04488541_1005108</name>
</gene>
<protein>
    <submittedName>
        <fullName evidence="1">Uncharacterized protein</fullName>
    </submittedName>
</protein>
<reference evidence="1 2" key="1">
    <citation type="submission" date="2016-10" db="EMBL/GenBank/DDBJ databases">
        <authorList>
            <person name="de Groot N.N."/>
        </authorList>
    </citation>
    <scope>NUCLEOTIDE SEQUENCE [LARGE SCALE GENOMIC DNA]</scope>
    <source>
        <strain>GEY</strain>
        <strain evidence="2">DSM 9560</strain>
    </source>
</reference>
<evidence type="ECO:0000313" key="2">
    <source>
        <dbReference type="Proteomes" id="UP000199513"/>
    </source>
</evidence>